<name>A0A1F8DFN6_9BACT</name>
<dbReference type="Pfam" id="PF13439">
    <property type="entry name" value="Glyco_transf_4"/>
    <property type="match status" value="1"/>
</dbReference>
<feature type="domain" description="Glycosyltransferase subfamily 4-like N-terminal" evidence="2">
    <location>
        <begin position="13"/>
        <end position="193"/>
    </location>
</feature>
<comment type="caution">
    <text evidence="3">The sequence shown here is derived from an EMBL/GenBank/DDBJ whole genome shotgun (WGS) entry which is preliminary data.</text>
</comment>
<protein>
    <recommendedName>
        <fullName evidence="5">Glycosyl transferase family 1 domain-containing protein</fullName>
    </recommendedName>
</protein>
<dbReference type="Gene3D" id="3.40.50.2000">
    <property type="entry name" value="Glycogen Phosphorylase B"/>
    <property type="match status" value="2"/>
</dbReference>
<dbReference type="InterPro" id="IPR028098">
    <property type="entry name" value="Glyco_trans_4-like_N"/>
</dbReference>
<dbReference type="PANTHER" id="PTHR45947:SF3">
    <property type="entry name" value="SULFOQUINOVOSYL TRANSFERASE SQD2"/>
    <property type="match status" value="1"/>
</dbReference>
<evidence type="ECO:0000313" key="4">
    <source>
        <dbReference type="Proteomes" id="UP000176775"/>
    </source>
</evidence>
<accession>A0A1F8DFN6</accession>
<gene>
    <name evidence="3" type="ORF">A2594_02365</name>
</gene>
<evidence type="ECO:0000259" key="2">
    <source>
        <dbReference type="Pfam" id="PF13439"/>
    </source>
</evidence>
<dbReference type="GO" id="GO:0016757">
    <property type="term" value="F:glycosyltransferase activity"/>
    <property type="evidence" value="ECO:0007669"/>
    <property type="project" value="InterPro"/>
</dbReference>
<proteinExistence type="predicted"/>
<dbReference type="InterPro" id="IPR050194">
    <property type="entry name" value="Glycosyltransferase_grp1"/>
</dbReference>
<dbReference type="EMBL" id="MGIK01000035">
    <property type="protein sequence ID" value="OGM87186.1"/>
    <property type="molecule type" value="Genomic_DNA"/>
</dbReference>
<dbReference type="AlphaFoldDB" id="A0A1F8DFN6"/>
<dbReference type="Proteomes" id="UP000176775">
    <property type="component" value="Unassembled WGS sequence"/>
</dbReference>
<feature type="domain" description="Glycosyl transferase family 1" evidence="1">
    <location>
        <begin position="199"/>
        <end position="329"/>
    </location>
</feature>
<evidence type="ECO:0000259" key="1">
    <source>
        <dbReference type="Pfam" id="PF00534"/>
    </source>
</evidence>
<evidence type="ECO:0008006" key="5">
    <source>
        <dbReference type="Google" id="ProtNLM"/>
    </source>
</evidence>
<feature type="non-terminal residue" evidence="3">
    <location>
        <position position="330"/>
    </location>
</feature>
<dbReference type="PANTHER" id="PTHR45947">
    <property type="entry name" value="SULFOQUINOVOSYL TRANSFERASE SQD2"/>
    <property type="match status" value="1"/>
</dbReference>
<dbReference type="InterPro" id="IPR001296">
    <property type="entry name" value="Glyco_trans_1"/>
</dbReference>
<dbReference type="Pfam" id="PF00534">
    <property type="entry name" value="Glycos_transf_1"/>
    <property type="match status" value="1"/>
</dbReference>
<evidence type="ECO:0000313" key="3">
    <source>
        <dbReference type="EMBL" id="OGM87186.1"/>
    </source>
</evidence>
<dbReference type="SUPFAM" id="SSF53756">
    <property type="entry name" value="UDP-Glycosyltransferase/glycogen phosphorylase"/>
    <property type="match status" value="1"/>
</dbReference>
<organism evidence="3 4">
    <name type="scientific">Candidatus Woesebacteria bacterium RIFOXYD1_FULL_41_28</name>
    <dbReference type="NCBI Taxonomy" id="1802550"/>
    <lineage>
        <taxon>Bacteria</taxon>
        <taxon>Candidatus Woeseibacteriota</taxon>
    </lineage>
</organism>
<reference evidence="3 4" key="1">
    <citation type="journal article" date="2016" name="Nat. Commun.">
        <title>Thousands of microbial genomes shed light on interconnected biogeochemical processes in an aquifer system.</title>
        <authorList>
            <person name="Anantharaman K."/>
            <person name="Brown C.T."/>
            <person name="Hug L.A."/>
            <person name="Sharon I."/>
            <person name="Castelle C.J."/>
            <person name="Probst A.J."/>
            <person name="Thomas B.C."/>
            <person name="Singh A."/>
            <person name="Wilkins M.J."/>
            <person name="Karaoz U."/>
            <person name="Brodie E.L."/>
            <person name="Williams K.H."/>
            <person name="Hubbard S.S."/>
            <person name="Banfield J.F."/>
        </authorList>
    </citation>
    <scope>NUCLEOTIDE SEQUENCE [LARGE SCALE GENOMIC DNA]</scope>
</reference>
<sequence length="330" mass="37011">MKVAIVHDYLISFGGAERVLIALHEIYPEAPIYVLVNSKEKDGMFADKFKNTKIVESWFGHLPLADKLISPLRFLIPMIWDSVDLSDYDLIISSASWAVTKGFDKKDGAKEFCYCHTPPRYLYGYNSSRKFTGFFGKLVKIYGTVVNGFMRRYDFKRAQEVDYFIANSEEVKGRISRYYHKDSVVIYPPVDVADNGELKINKGNYYLAGGRLTAAKNFDLIIKVFNKLGLPLLIYGTGPVENELKSIAGENVKFLGFLDDIEIAKLYGNCKAYIVAEKSEDFGITPVEAMSQGAPVIAYKGGGYLETVVDGKTGIFFDELTSECLTDAVR</sequence>